<proteinExistence type="predicted"/>
<comment type="caution">
    <text evidence="1">The sequence shown here is derived from an EMBL/GenBank/DDBJ whole genome shotgun (WGS) entry which is preliminary data.</text>
</comment>
<evidence type="ECO:0000313" key="1">
    <source>
        <dbReference type="EMBL" id="KAF3330300.1"/>
    </source>
</evidence>
<dbReference type="AlphaFoldDB" id="A0A833VKN5"/>
<name>A0A833VKN5_9POAL</name>
<dbReference type="SUPFAM" id="SSF58038">
    <property type="entry name" value="SNARE fusion complex"/>
    <property type="match status" value="1"/>
</dbReference>
<dbReference type="Gene3D" id="1.20.5.110">
    <property type="match status" value="1"/>
</dbReference>
<gene>
    <name evidence="1" type="ORF">FCM35_KLT03654</name>
</gene>
<accession>A0A833VKN5</accession>
<dbReference type="OrthoDB" id="428895at2759"/>
<reference evidence="1" key="1">
    <citation type="submission" date="2020-01" db="EMBL/GenBank/DDBJ databases">
        <title>Genome sequence of Kobresia littledalei, the first chromosome-level genome in the family Cyperaceae.</title>
        <authorList>
            <person name="Qu G."/>
        </authorList>
    </citation>
    <scope>NUCLEOTIDE SEQUENCE</scope>
    <source>
        <strain evidence="1">C.B.Clarke</strain>
        <tissue evidence="1">Leaf</tissue>
    </source>
</reference>
<dbReference type="EMBL" id="SWLB01000013">
    <property type="protein sequence ID" value="KAF3330300.1"/>
    <property type="molecule type" value="Genomic_DNA"/>
</dbReference>
<dbReference type="CDD" id="cd15841">
    <property type="entry name" value="SNARE_Qc"/>
    <property type="match status" value="1"/>
</dbReference>
<dbReference type="Proteomes" id="UP000623129">
    <property type="component" value="Unassembled WGS sequence"/>
</dbReference>
<protein>
    <submittedName>
        <fullName evidence="1">Syntaxin-52-like protein</fullName>
    </submittedName>
</protein>
<keyword evidence="2" id="KW-1185">Reference proteome</keyword>
<evidence type="ECO:0000313" key="2">
    <source>
        <dbReference type="Proteomes" id="UP000623129"/>
    </source>
</evidence>
<sequence length="198" mass="22502">MANLAELIWLKEYGEASRLADEISKMLSECGSLPPSEPATQRHLSSMIRRMRILSARLGNLETDLTSIPRKSRFSLLRKFTSDKEMRKRQEMLSNLRAREQQMASALADIMPEDLAGSSNEVKTGRVCFDQARGFAFAAVLDNQRIVSVQTQIMRKQDEVLDRLEEAALTTKQIALAMNEELNLHTRLTVSIYLLFLI</sequence>
<organism evidence="1 2">
    <name type="scientific">Carex littledalei</name>
    <dbReference type="NCBI Taxonomy" id="544730"/>
    <lineage>
        <taxon>Eukaryota</taxon>
        <taxon>Viridiplantae</taxon>
        <taxon>Streptophyta</taxon>
        <taxon>Embryophyta</taxon>
        <taxon>Tracheophyta</taxon>
        <taxon>Spermatophyta</taxon>
        <taxon>Magnoliopsida</taxon>
        <taxon>Liliopsida</taxon>
        <taxon>Poales</taxon>
        <taxon>Cyperaceae</taxon>
        <taxon>Cyperoideae</taxon>
        <taxon>Cariceae</taxon>
        <taxon>Carex</taxon>
        <taxon>Carex subgen. Euthyceras</taxon>
    </lineage>
</organism>